<evidence type="ECO:0000313" key="1">
    <source>
        <dbReference type="EMBL" id="KAF0287559.1"/>
    </source>
</evidence>
<proteinExistence type="predicted"/>
<gene>
    <name evidence="1" type="ORF">FJT64_014024</name>
</gene>
<dbReference type="Gene3D" id="3.80.10.10">
    <property type="entry name" value="Ribonuclease Inhibitor"/>
    <property type="match status" value="1"/>
</dbReference>
<comment type="caution">
    <text evidence="1">The sequence shown here is derived from an EMBL/GenBank/DDBJ whole genome shotgun (WGS) entry which is preliminary data.</text>
</comment>
<dbReference type="AlphaFoldDB" id="A0A6A4V378"/>
<sequence length="147" mass="15845">MCLCFPDCPRVTAGALQRLISALTGLEDVTLDGSLSDAITDASLAALHGCSQLHTIQLGQPYVLCTDIPVTAVSRLVVTCRRLEWLLFYATGELSQSVLDALVRADLGKRDDGTPRTLGFLVHGAVYDRLSIPSQTGNIKVVRNPKH</sequence>
<evidence type="ECO:0000313" key="2">
    <source>
        <dbReference type="Proteomes" id="UP000440578"/>
    </source>
</evidence>
<name>A0A6A4V378_AMPAM</name>
<dbReference type="Proteomes" id="UP000440578">
    <property type="component" value="Unassembled WGS sequence"/>
</dbReference>
<protein>
    <submittedName>
        <fullName evidence="1">Uncharacterized protein</fullName>
    </submittedName>
</protein>
<organism evidence="1 2">
    <name type="scientific">Amphibalanus amphitrite</name>
    <name type="common">Striped barnacle</name>
    <name type="synonym">Balanus amphitrite</name>
    <dbReference type="NCBI Taxonomy" id="1232801"/>
    <lineage>
        <taxon>Eukaryota</taxon>
        <taxon>Metazoa</taxon>
        <taxon>Ecdysozoa</taxon>
        <taxon>Arthropoda</taxon>
        <taxon>Crustacea</taxon>
        <taxon>Multicrustacea</taxon>
        <taxon>Cirripedia</taxon>
        <taxon>Thoracica</taxon>
        <taxon>Thoracicalcarea</taxon>
        <taxon>Balanomorpha</taxon>
        <taxon>Balanoidea</taxon>
        <taxon>Balanidae</taxon>
        <taxon>Amphibalaninae</taxon>
        <taxon>Amphibalanus</taxon>
    </lineage>
</organism>
<keyword evidence="2" id="KW-1185">Reference proteome</keyword>
<dbReference type="EMBL" id="VIIS01002180">
    <property type="protein sequence ID" value="KAF0287559.1"/>
    <property type="molecule type" value="Genomic_DNA"/>
</dbReference>
<dbReference type="InterPro" id="IPR032675">
    <property type="entry name" value="LRR_dom_sf"/>
</dbReference>
<accession>A0A6A4V378</accession>
<reference evidence="1 2" key="1">
    <citation type="submission" date="2019-07" db="EMBL/GenBank/DDBJ databases">
        <title>Draft genome assembly of a fouling barnacle, Amphibalanus amphitrite (Darwin, 1854): The first reference genome for Thecostraca.</title>
        <authorList>
            <person name="Kim W."/>
        </authorList>
    </citation>
    <scope>NUCLEOTIDE SEQUENCE [LARGE SCALE GENOMIC DNA]</scope>
    <source>
        <strain evidence="1">SNU_AA5</strain>
        <tissue evidence="1">Soma without cirri and trophi</tissue>
    </source>
</reference>